<dbReference type="InterPro" id="IPR003772">
    <property type="entry name" value="YceD"/>
</dbReference>
<gene>
    <name evidence="1" type="ORF">RH857_04225</name>
</gene>
<dbReference type="RefSeq" id="WP_310536727.1">
    <property type="nucleotide sequence ID" value="NZ_BAAAOC010000022.1"/>
</dbReference>
<organism evidence="1 2">
    <name type="scientific">Nesterenkonia flava</name>
    <dbReference type="NCBI Taxonomy" id="469799"/>
    <lineage>
        <taxon>Bacteria</taxon>
        <taxon>Bacillati</taxon>
        <taxon>Actinomycetota</taxon>
        <taxon>Actinomycetes</taxon>
        <taxon>Micrococcales</taxon>
        <taxon>Micrococcaceae</taxon>
        <taxon>Nesterenkonia</taxon>
    </lineage>
</organism>
<dbReference type="PANTHER" id="PTHR34374">
    <property type="entry name" value="LARGE RIBOSOMAL RNA SUBUNIT ACCUMULATION PROTEIN YCED HOMOLOG 1, CHLOROPLASTIC"/>
    <property type="match status" value="1"/>
</dbReference>
<name>A0ABU1FRQ0_9MICC</name>
<comment type="caution">
    <text evidence="1">The sequence shown here is derived from an EMBL/GenBank/DDBJ whole genome shotgun (WGS) entry which is preliminary data.</text>
</comment>
<protein>
    <submittedName>
        <fullName evidence="1">DUF177 domain-containing protein</fullName>
    </submittedName>
</protein>
<evidence type="ECO:0000313" key="1">
    <source>
        <dbReference type="EMBL" id="MDR5711343.1"/>
    </source>
</evidence>
<dbReference type="Pfam" id="PF02620">
    <property type="entry name" value="YceD"/>
    <property type="match status" value="1"/>
</dbReference>
<keyword evidence="2" id="KW-1185">Reference proteome</keyword>
<evidence type="ECO:0000313" key="2">
    <source>
        <dbReference type="Proteomes" id="UP001260872"/>
    </source>
</evidence>
<proteinExistence type="predicted"/>
<accession>A0ABU1FRQ0</accession>
<dbReference type="Proteomes" id="UP001260872">
    <property type="component" value="Unassembled WGS sequence"/>
</dbReference>
<sequence length="187" mass="20422">MKHPQQSSLLQVDVKELKGRPGTGEEILRTVPAPAGFATVLVGVAESSDIDLDVRLESVHEGVLVTGTATARVTGECGRCLDPLSYPLTVDLMQLFSWDAEEGRDGDEDDTRIVGEDITLDLEPVLRDLVVTALPFQPVCRGDCPGLCSQCGFRMEEDPEHVHEQLDPRWAALQDLAAELNEDEDKA</sequence>
<dbReference type="EMBL" id="JAVKGT010000008">
    <property type="protein sequence ID" value="MDR5711343.1"/>
    <property type="molecule type" value="Genomic_DNA"/>
</dbReference>
<dbReference type="PANTHER" id="PTHR34374:SF1">
    <property type="entry name" value="LARGE RIBOSOMAL RNA SUBUNIT ACCUMULATION PROTEIN YCED HOMOLOG 1, CHLOROPLASTIC"/>
    <property type="match status" value="1"/>
</dbReference>
<reference evidence="2" key="1">
    <citation type="submission" date="2023-07" db="EMBL/GenBank/DDBJ databases">
        <title>Description of three actinobacteria isolated from air of manufacturing shop in a pharmaceutical factory.</title>
        <authorList>
            <person name="Zhang D.-F."/>
        </authorList>
    </citation>
    <scope>NUCLEOTIDE SEQUENCE [LARGE SCALE GENOMIC DNA]</scope>
    <source>
        <strain evidence="2">CCTCC AB 207010</strain>
    </source>
</reference>